<proteinExistence type="predicted"/>
<gene>
    <name evidence="2" type="ORF">Tco_1091693</name>
</gene>
<dbReference type="EMBL" id="BQNB010020458">
    <property type="protein sequence ID" value="GJT96175.1"/>
    <property type="molecule type" value="Genomic_DNA"/>
</dbReference>
<keyword evidence="2" id="KW-0378">Hydrolase</keyword>
<protein>
    <submittedName>
        <fullName evidence="2">SGNH hydrolase-type esterase domain-containing protein</fullName>
    </submittedName>
</protein>
<reference evidence="2" key="2">
    <citation type="submission" date="2022-01" db="EMBL/GenBank/DDBJ databases">
        <authorList>
            <person name="Yamashiro T."/>
            <person name="Shiraishi A."/>
            <person name="Satake H."/>
            <person name="Nakayama K."/>
        </authorList>
    </citation>
    <scope>NUCLEOTIDE SEQUENCE</scope>
</reference>
<evidence type="ECO:0000313" key="3">
    <source>
        <dbReference type="Proteomes" id="UP001151760"/>
    </source>
</evidence>
<keyword evidence="3" id="KW-1185">Reference proteome</keyword>
<dbReference type="GO" id="GO:0016787">
    <property type="term" value="F:hydrolase activity"/>
    <property type="evidence" value="ECO:0007669"/>
    <property type="project" value="UniProtKB-KW"/>
</dbReference>
<dbReference type="Proteomes" id="UP001151760">
    <property type="component" value="Unassembled WGS sequence"/>
</dbReference>
<comment type="caution">
    <text evidence="2">The sequence shown here is derived from an EMBL/GenBank/DDBJ whole genome shotgun (WGS) entry which is preliminary data.</text>
</comment>
<sequence length="507" mass="59567">MWGVGFRIVTGLDGHGESTSQNQRDLPRDIPLDSVEVLRYEKRSKNENKGRVLTEMKLVLEQTQEGTSYEVSVSAKGVKELKRKVKIKGEKKEALLTLRQKPERFDTSAGNPIKEILLKLNLPDHRILKDGGKVAKMKDDSDDEDLDVYEPRVGYDENDGIYAKVVIFVNKRLVRLMDVTVEQCLDLIYGDHKKVDVKVKEELISKWLVQSYKKQFDEYMEIKKQWVTRRIDADMEYDPSDVKFAEWLALKFYNHKTMDWYTKNALWIYWTRGDDVVEITNEEFSDPDDENLIDKDEVARIFRIKTDIFDFETPICKAFDELNYLFKIDAGLHTSDILLFKTYNEFKNEWMDEWNKGIPGSRGTVDDLVDGKLKEEALKQKTIYERSQGDATHGVINFSAWLKGCFGNFHELDYELLVKLKEYWWKMNDHECSPFFNWRNHINKAYTNINANYNPYLYVSRTFNNRKGRNDEEDIHEEREPNDDNGISNLGNDLVRDNASYHANDEE</sequence>
<organism evidence="2 3">
    <name type="scientific">Tanacetum coccineum</name>
    <dbReference type="NCBI Taxonomy" id="301880"/>
    <lineage>
        <taxon>Eukaryota</taxon>
        <taxon>Viridiplantae</taxon>
        <taxon>Streptophyta</taxon>
        <taxon>Embryophyta</taxon>
        <taxon>Tracheophyta</taxon>
        <taxon>Spermatophyta</taxon>
        <taxon>Magnoliopsida</taxon>
        <taxon>eudicotyledons</taxon>
        <taxon>Gunneridae</taxon>
        <taxon>Pentapetalae</taxon>
        <taxon>asterids</taxon>
        <taxon>campanulids</taxon>
        <taxon>Asterales</taxon>
        <taxon>Asteraceae</taxon>
        <taxon>Asteroideae</taxon>
        <taxon>Anthemideae</taxon>
        <taxon>Anthemidinae</taxon>
        <taxon>Tanacetum</taxon>
    </lineage>
</organism>
<dbReference type="PROSITE" id="PS00018">
    <property type="entry name" value="EF_HAND_1"/>
    <property type="match status" value="1"/>
</dbReference>
<accession>A0ABQ5I7Y9</accession>
<dbReference type="InterPro" id="IPR018247">
    <property type="entry name" value="EF_Hand_1_Ca_BS"/>
</dbReference>
<evidence type="ECO:0000313" key="2">
    <source>
        <dbReference type="EMBL" id="GJT96175.1"/>
    </source>
</evidence>
<reference evidence="2" key="1">
    <citation type="journal article" date="2022" name="Int. J. Mol. Sci.">
        <title>Draft Genome of Tanacetum Coccineum: Genomic Comparison of Closely Related Tanacetum-Family Plants.</title>
        <authorList>
            <person name="Yamashiro T."/>
            <person name="Shiraishi A."/>
            <person name="Nakayama K."/>
            <person name="Satake H."/>
        </authorList>
    </citation>
    <scope>NUCLEOTIDE SEQUENCE</scope>
</reference>
<feature type="region of interest" description="Disordered" evidence="1">
    <location>
        <begin position="468"/>
        <end position="507"/>
    </location>
</feature>
<name>A0ABQ5I7Y9_9ASTR</name>
<evidence type="ECO:0000256" key="1">
    <source>
        <dbReference type="SAM" id="MobiDB-lite"/>
    </source>
</evidence>
<feature type="compositionally biased region" description="Acidic residues" evidence="1">
    <location>
        <begin position="471"/>
        <end position="483"/>
    </location>
</feature>